<evidence type="ECO:0000313" key="2">
    <source>
        <dbReference type="EMBL" id="GGA19805.1"/>
    </source>
</evidence>
<accession>A0ABQ1FLQ9</accession>
<feature type="compositionally biased region" description="Basic and acidic residues" evidence="1">
    <location>
        <begin position="1"/>
        <end position="34"/>
    </location>
</feature>
<protein>
    <submittedName>
        <fullName evidence="2">Uncharacterized protein</fullName>
    </submittedName>
</protein>
<keyword evidence="3" id="KW-1185">Reference proteome</keyword>
<name>A0ABQ1FLQ9_9GAMM</name>
<feature type="compositionally biased region" description="Basic and acidic residues" evidence="1">
    <location>
        <begin position="61"/>
        <end position="74"/>
    </location>
</feature>
<comment type="caution">
    <text evidence="2">The sequence shown here is derived from an EMBL/GenBank/DDBJ whole genome shotgun (WGS) entry which is preliminary data.</text>
</comment>
<feature type="region of interest" description="Disordered" evidence="1">
    <location>
        <begin position="1"/>
        <end position="74"/>
    </location>
</feature>
<proteinExistence type="predicted"/>
<reference evidence="3" key="1">
    <citation type="journal article" date="2019" name="Int. J. Syst. Evol. Microbiol.">
        <title>The Global Catalogue of Microorganisms (GCM) 10K type strain sequencing project: providing services to taxonomists for standard genome sequencing and annotation.</title>
        <authorList>
            <consortium name="The Broad Institute Genomics Platform"/>
            <consortium name="The Broad Institute Genome Sequencing Center for Infectious Disease"/>
            <person name="Wu L."/>
            <person name="Ma J."/>
        </authorList>
    </citation>
    <scope>NUCLEOTIDE SEQUENCE [LARGE SCALE GENOMIC DNA]</scope>
    <source>
        <strain evidence="3">CGMCC 1.15439</strain>
    </source>
</reference>
<sequence>MPELGSDRDTGKPDDCGEDKRRDDMTRTGLERRPGSLRPAPAALTSDERDGYPMVRHHGMQHADDKHGADEQRR</sequence>
<dbReference type="Proteomes" id="UP000620046">
    <property type="component" value="Unassembled WGS sequence"/>
</dbReference>
<evidence type="ECO:0000256" key="1">
    <source>
        <dbReference type="SAM" id="MobiDB-lite"/>
    </source>
</evidence>
<evidence type="ECO:0000313" key="3">
    <source>
        <dbReference type="Proteomes" id="UP000620046"/>
    </source>
</evidence>
<dbReference type="EMBL" id="BMJA01000001">
    <property type="protein sequence ID" value="GGA19805.1"/>
    <property type="molecule type" value="Genomic_DNA"/>
</dbReference>
<gene>
    <name evidence="2" type="ORF">GCM10010981_04760</name>
</gene>
<organism evidence="2 3">
    <name type="scientific">Dyella nitratireducens</name>
    <dbReference type="NCBI Taxonomy" id="1849580"/>
    <lineage>
        <taxon>Bacteria</taxon>
        <taxon>Pseudomonadati</taxon>
        <taxon>Pseudomonadota</taxon>
        <taxon>Gammaproteobacteria</taxon>
        <taxon>Lysobacterales</taxon>
        <taxon>Rhodanobacteraceae</taxon>
        <taxon>Dyella</taxon>
    </lineage>
</organism>